<organism evidence="1 2">
    <name type="scientific">Parnassius mnemosyne</name>
    <name type="common">clouded apollo</name>
    <dbReference type="NCBI Taxonomy" id="213953"/>
    <lineage>
        <taxon>Eukaryota</taxon>
        <taxon>Metazoa</taxon>
        <taxon>Ecdysozoa</taxon>
        <taxon>Arthropoda</taxon>
        <taxon>Hexapoda</taxon>
        <taxon>Insecta</taxon>
        <taxon>Pterygota</taxon>
        <taxon>Neoptera</taxon>
        <taxon>Endopterygota</taxon>
        <taxon>Lepidoptera</taxon>
        <taxon>Glossata</taxon>
        <taxon>Ditrysia</taxon>
        <taxon>Papilionoidea</taxon>
        <taxon>Papilionidae</taxon>
        <taxon>Parnassiinae</taxon>
        <taxon>Parnassini</taxon>
        <taxon>Parnassius</taxon>
        <taxon>Driopa</taxon>
    </lineage>
</organism>
<dbReference type="GO" id="GO:0008270">
    <property type="term" value="F:zinc ion binding"/>
    <property type="evidence" value="ECO:0007669"/>
    <property type="project" value="InterPro"/>
</dbReference>
<reference evidence="1 2" key="1">
    <citation type="submission" date="2023-11" db="EMBL/GenBank/DDBJ databases">
        <authorList>
            <person name="Hedman E."/>
            <person name="Englund M."/>
            <person name="Stromberg M."/>
            <person name="Nyberg Akerstrom W."/>
            <person name="Nylinder S."/>
            <person name="Jareborg N."/>
            <person name="Kallberg Y."/>
            <person name="Kronander E."/>
        </authorList>
    </citation>
    <scope>NUCLEOTIDE SEQUENCE [LARGE SCALE GENOMIC DNA]</scope>
</reference>
<name>A0AAV1L1S0_9NEOP</name>
<dbReference type="EMBL" id="CAVLGL010000083">
    <property type="protein sequence ID" value="CAK1588914.1"/>
    <property type="molecule type" value="Genomic_DNA"/>
</dbReference>
<evidence type="ECO:0000313" key="1">
    <source>
        <dbReference type="EMBL" id="CAK1588914.1"/>
    </source>
</evidence>
<dbReference type="InterPro" id="IPR036875">
    <property type="entry name" value="Znf_CCHC_sf"/>
</dbReference>
<evidence type="ECO:0000313" key="2">
    <source>
        <dbReference type="Proteomes" id="UP001314205"/>
    </source>
</evidence>
<protein>
    <recommendedName>
        <fullName evidence="3">CCHC-type domain-containing protein</fullName>
    </recommendedName>
</protein>
<dbReference type="PANTHER" id="PTHR33223:SF6">
    <property type="entry name" value="CCHC-TYPE DOMAIN-CONTAINING PROTEIN"/>
    <property type="match status" value="1"/>
</dbReference>
<dbReference type="SUPFAM" id="SSF57756">
    <property type="entry name" value="Retrovirus zinc finger-like domains"/>
    <property type="match status" value="1"/>
</dbReference>
<accession>A0AAV1L1S0</accession>
<dbReference type="Proteomes" id="UP001314205">
    <property type="component" value="Unassembled WGS sequence"/>
</dbReference>
<dbReference type="AlphaFoldDB" id="A0AAV1L1S0"/>
<gene>
    <name evidence="1" type="ORF">PARMNEM_LOCUS9490</name>
</gene>
<proteinExistence type="predicted"/>
<dbReference type="GO" id="GO:0003676">
    <property type="term" value="F:nucleic acid binding"/>
    <property type="evidence" value="ECO:0007669"/>
    <property type="project" value="InterPro"/>
</dbReference>
<comment type="caution">
    <text evidence="1">The sequence shown here is derived from an EMBL/GenBank/DDBJ whole genome shotgun (WGS) entry which is preliminary data.</text>
</comment>
<keyword evidence="2" id="KW-1185">Reference proteome</keyword>
<evidence type="ECO:0008006" key="3">
    <source>
        <dbReference type="Google" id="ProtNLM"/>
    </source>
</evidence>
<dbReference type="PANTHER" id="PTHR33223">
    <property type="entry name" value="CCHC-TYPE DOMAIN-CONTAINING PROTEIN"/>
    <property type="match status" value="1"/>
</dbReference>
<sequence length="236" mass="27391">MSKDGEERRKNRQDDFEDSIGAQADFRVNMLQMTSELIPNYSGQDGTFTAAQWAQKIEDNAQIFGWTPLQQLLVARRSLTGTAALWLRAERPFKSWDDLKAAVLKEFPDSVDIKTIHETMSTRKKKDNESCLDYMLPMKELGKRGKMPDYVAIKYIVDGIRDLETNKIMLYGVTTYAELKEKLRIYETVRSKMEQRRRSEARSPRQKTSEKNRCFSCGEMNHTSAFCPYKEKGLVF</sequence>